<dbReference type="Proteomes" id="UP000485058">
    <property type="component" value="Unassembled WGS sequence"/>
</dbReference>
<evidence type="ECO:0000256" key="1">
    <source>
        <dbReference type="SAM" id="SignalP"/>
    </source>
</evidence>
<keyword evidence="3" id="KW-1185">Reference proteome</keyword>
<proteinExistence type="predicted"/>
<sequence>MLWALATLKACPWLPALDSGLVVQADQEGTSKGHCQRAPQRAPPKGTSAPSLLIQHKTTCWTVVDPSSGPASLPHCQPVSPPAAASWCCQVLRAVACWAAACLAEPSEGLARCATDGLLSLAWGYAVCVQPWPHLLSCGLHKTSSSSIKLPPIATARAALNAQHELKLIRPRTPARSPAWA</sequence>
<name>A0A699ZST2_HAELA</name>
<accession>A0A699ZST2</accession>
<feature type="signal peptide" evidence="1">
    <location>
        <begin position="1"/>
        <end position="18"/>
    </location>
</feature>
<dbReference type="AlphaFoldDB" id="A0A699ZST2"/>
<dbReference type="EMBL" id="BLLF01002685">
    <property type="protein sequence ID" value="GFH24985.1"/>
    <property type="molecule type" value="Genomic_DNA"/>
</dbReference>
<comment type="caution">
    <text evidence="2">The sequence shown here is derived from an EMBL/GenBank/DDBJ whole genome shotgun (WGS) entry which is preliminary data.</text>
</comment>
<organism evidence="2 3">
    <name type="scientific">Haematococcus lacustris</name>
    <name type="common">Green alga</name>
    <name type="synonym">Haematococcus pluvialis</name>
    <dbReference type="NCBI Taxonomy" id="44745"/>
    <lineage>
        <taxon>Eukaryota</taxon>
        <taxon>Viridiplantae</taxon>
        <taxon>Chlorophyta</taxon>
        <taxon>core chlorophytes</taxon>
        <taxon>Chlorophyceae</taxon>
        <taxon>CS clade</taxon>
        <taxon>Chlamydomonadales</taxon>
        <taxon>Haematococcaceae</taxon>
        <taxon>Haematococcus</taxon>
    </lineage>
</organism>
<evidence type="ECO:0000313" key="3">
    <source>
        <dbReference type="Proteomes" id="UP000485058"/>
    </source>
</evidence>
<keyword evidence="1" id="KW-0732">Signal</keyword>
<protein>
    <submittedName>
        <fullName evidence="2">Uncharacterized protein</fullName>
    </submittedName>
</protein>
<feature type="chain" id="PRO_5025439823" evidence="1">
    <location>
        <begin position="19"/>
        <end position="181"/>
    </location>
</feature>
<evidence type="ECO:0000313" key="2">
    <source>
        <dbReference type="EMBL" id="GFH24985.1"/>
    </source>
</evidence>
<gene>
    <name evidence="2" type="ORF">HaLaN_22871</name>
</gene>
<reference evidence="2 3" key="1">
    <citation type="submission" date="2020-02" db="EMBL/GenBank/DDBJ databases">
        <title>Draft genome sequence of Haematococcus lacustris strain NIES-144.</title>
        <authorList>
            <person name="Morimoto D."/>
            <person name="Nakagawa S."/>
            <person name="Yoshida T."/>
            <person name="Sawayama S."/>
        </authorList>
    </citation>
    <scope>NUCLEOTIDE SEQUENCE [LARGE SCALE GENOMIC DNA]</scope>
    <source>
        <strain evidence="2 3">NIES-144</strain>
    </source>
</reference>